<dbReference type="PANTHER" id="PTHR11783">
    <property type="entry name" value="SULFOTRANSFERASE SULT"/>
    <property type="match status" value="1"/>
</dbReference>
<dbReference type="SUPFAM" id="SSF52540">
    <property type="entry name" value="P-loop containing nucleoside triphosphate hydrolases"/>
    <property type="match status" value="1"/>
</dbReference>
<organism evidence="5 6">
    <name type="scientific">Solanum verrucosum</name>
    <dbReference type="NCBI Taxonomy" id="315347"/>
    <lineage>
        <taxon>Eukaryota</taxon>
        <taxon>Viridiplantae</taxon>
        <taxon>Streptophyta</taxon>
        <taxon>Embryophyta</taxon>
        <taxon>Tracheophyta</taxon>
        <taxon>Spermatophyta</taxon>
        <taxon>Magnoliopsida</taxon>
        <taxon>eudicotyledons</taxon>
        <taxon>Gunneridae</taxon>
        <taxon>Pentapetalae</taxon>
        <taxon>asterids</taxon>
        <taxon>lamiids</taxon>
        <taxon>Solanales</taxon>
        <taxon>Solanaceae</taxon>
        <taxon>Solanoideae</taxon>
        <taxon>Solaneae</taxon>
        <taxon>Solanum</taxon>
    </lineage>
</organism>
<proteinExistence type="inferred from homology"/>
<name>A0AAF0TLX5_SOLVR</name>
<dbReference type="AlphaFoldDB" id="A0AAF0TLX5"/>
<dbReference type="InterPro" id="IPR000863">
    <property type="entry name" value="Sulfotransferase_dom"/>
</dbReference>
<evidence type="ECO:0000313" key="5">
    <source>
        <dbReference type="EMBL" id="WMV20063.1"/>
    </source>
</evidence>
<evidence type="ECO:0000256" key="1">
    <source>
        <dbReference type="ARBA" id="ARBA00005771"/>
    </source>
</evidence>
<dbReference type="Pfam" id="PF00685">
    <property type="entry name" value="Sulfotransfer_1"/>
    <property type="match status" value="2"/>
</dbReference>
<dbReference type="Gene3D" id="3.40.50.300">
    <property type="entry name" value="P-loop containing nucleotide triphosphate hydrolases"/>
    <property type="match status" value="2"/>
</dbReference>
<evidence type="ECO:0000313" key="6">
    <source>
        <dbReference type="Proteomes" id="UP001234989"/>
    </source>
</evidence>
<accession>A0AAF0TLX5</accession>
<reference evidence="5" key="1">
    <citation type="submission" date="2023-08" db="EMBL/GenBank/DDBJ databases">
        <title>A de novo genome assembly of Solanum verrucosum Schlechtendal, a Mexican diploid species geographically isolated from the other diploid A-genome species in potato relatives.</title>
        <authorList>
            <person name="Hosaka K."/>
        </authorList>
    </citation>
    <scope>NUCLEOTIDE SEQUENCE</scope>
    <source>
        <tissue evidence="5">Young leaves</tissue>
    </source>
</reference>
<evidence type="ECO:0000256" key="3">
    <source>
        <dbReference type="RuleBase" id="RU361155"/>
    </source>
</evidence>
<feature type="domain" description="Sulfotransferase" evidence="4">
    <location>
        <begin position="31"/>
        <end position="66"/>
    </location>
</feature>
<gene>
    <name evidence="5" type="ORF">MTR67_013448</name>
</gene>
<feature type="domain" description="Sulfotransferase" evidence="4">
    <location>
        <begin position="78"/>
        <end position="215"/>
    </location>
</feature>
<dbReference type="EC" id="2.8.2.-" evidence="3"/>
<dbReference type="EMBL" id="CP133614">
    <property type="protein sequence ID" value="WMV20063.1"/>
    <property type="molecule type" value="Genomic_DNA"/>
</dbReference>
<keyword evidence="6" id="KW-1185">Reference proteome</keyword>
<protein>
    <recommendedName>
        <fullName evidence="3">Sulfotransferase</fullName>
        <ecNumber evidence="3">2.8.2.-</ecNumber>
    </recommendedName>
</protein>
<evidence type="ECO:0000259" key="4">
    <source>
        <dbReference type="Pfam" id="PF00685"/>
    </source>
</evidence>
<dbReference type="GO" id="GO:0008146">
    <property type="term" value="F:sulfotransferase activity"/>
    <property type="evidence" value="ECO:0007669"/>
    <property type="project" value="InterPro"/>
</dbReference>
<sequence>MEIRKWKGFWFEPGLIKCAMKFSSSFQAGNDDVLLASAPKTGTTWLKALCLCILHQNHNIPENEDLLTQDNPQFHGNQEPYPLEKAVDEFCTGVHQYGPYFENVLGYWSESQKRPEKILFLKYEEMIKDPKEQVRKLGLFLGKPFEKEEDLEKVVWRCSLERLRNLEVNKNGSVIYGVPNGSYFRKGIVGDWKNYLNLEMEDRINQTTLLKFKDSGLEFEN</sequence>
<evidence type="ECO:0000256" key="2">
    <source>
        <dbReference type="ARBA" id="ARBA00022679"/>
    </source>
</evidence>
<comment type="similarity">
    <text evidence="1 3">Belongs to the sulfotransferase 1 family.</text>
</comment>
<dbReference type="Proteomes" id="UP001234989">
    <property type="component" value="Chromosome 3"/>
</dbReference>
<dbReference type="InterPro" id="IPR027417">
    <property type="entry name" value="P-loop_NTPase"/>
</dbReference>
<keyword evidence="2 3" id="KW-0808">Transferase</keyword>